<dbReference type="InterPro" id="IPR036388">
    <property type="entry name" value="WH-like_DNA-bd_sf"/>
</dbReference>
<sequence length="283" mass="30869">MSERPAIELPEGVLRVTADNSGPMTFRGTNTYVVGYGDTCCVIDPGPEDAFHLEAIVEAVGARQVEAVMLTHRHRDHSGLVRKAKERFGAPLFAAPSPAVAYQASVDFAALESDRSLIDGGSLQIAGHRIEVVATPGHTSDHLAFALPEHGVLFTGDHVMGWSTTVVIPPDGSMRRYRESLKKLVPRDERLYLPGHGDPIERPERLVRNFLHHRRQREEMILLSLQEAPVTITGLVERHYPAVEGALAVAAGYSVKAHLVELFERGTLAGPDPLVSDGPFELA</sequence>
<feature type="domain" description="Metallo-beta-lactamase" evidence="1">
    <location>
        <begin position="28"/>
        <end position="196"/>
    </location>
</feature>
<dbReference type="CDD" id="cd16278">
    <property type="entry name" value="metallo-hydrolase-like_MBL-fold"/>
    <property type="match status" value="1"/>
</dbReference>
<dbReference type="Pfam" id="PF00753">
    <property type="entry name" value="Lactamase_B"/>
    <property type="match status" value="1"/>
</dbReference>
<evidence type="ECO:0000259" key="1">
    <source>
        <dbReference type="SMART" id="SM00849"/>
    </source>
</evidence>
<dbReference type="RefSeq" id="WP_007065714.1">
    <property type="nucleotide sequence ID" value="NZ_BBWO01000005.1"/>
</dbReference>
<reference evidence="2" key="1">
    <citation type="journal article" date="2015" name="Proc. Natl. Acad. Sci. U.S.A.">
        <title>Bacterial clade with the ribosomal RNA operon on a small plasmid rather than the chromosome.</title>
        <authorList>
            <person name="Anda M."/>
            <person name="Ohtsubo Y."/>
            <person name="Okubo T."/>
            <person name="Sugawara M."/>
            <person name="Nagata Y."/>
            <person name="Tsuda M."/>
            <person name="Minamisawa K."/>
            <person name="Mitsui H."/>
        </authorList>
    </citation>
    <scope>NUCLEOTIDE SEQUENCE</scope>
    <source>
        <strain evidence="2">DSM 15513</strain>
    </source>
</reference>
<dbReference type="InterPro" id="IPR001279">
    <property type="entry name" value="Metallo-B-lactamas"/>
</dbReference>
<organism evidence="2">
    <name type="scientific">Fulvimarina pelagi</name>
    <dbReference type="NCBI Taxonomy" id="217511"/>
    <lineage>
        <taxon>Bacteria</taxon>
        <taxon>Pseudomonadati</taxon>
        <taxon>Pseudomonadota</taxon>
        <taxon>Alphaproteobacteria</taxon>
        <taxon>Hyphomicrobiales</taxon>
        <taxon>Aurantimonadaceae</taxon>
        <taxon>Fulvimarina</taxon>
    </lineage>
</organism>
<name>A0A0P0Z905_9HYPH</name>
<dbReference type="Gene3D" id="1.10.10.10">
    <property type="entry name" value="Winged helix-like DNA-binding domain superfamily/Winged helix DNA-binding domain"/>
    <property type="match status" value="1"/>
</dbReference>
<dbReference type="SMART" id="SM00849">
    <property type="entry name" value="Lactamase_B"/>
    <property type="match status" value="1"/>
</dbReference>
<protein>
    <submittedName>
        <fullName evidence="2">Metallo-beta-lactamase family protein</fullName>
    </submittedName>
</protein>
<accession>A0A0P0Z905</accession>
<dbReference type="SUPFAM" id="SSF56281">
    <property type="entry name" value="Metallo-hydrolase/oxidoreductase"/>
    <property type="match status" value="1"/>
</dbReference>
<proteinExistence type="predicted"/>
<evidence type="ECO:0000313" key="2">
    <source>
        <dbReference type="EMBL" id="BAT31172.1"/>
    </source>
</evidence>
<dbReference type="InterPro" id="IPR050662">
    <property type="entry name" value="Sec-metab_biosynth-thioest"/>
</dbReference>
<dbReference type="Gene3D" id="3.60.15.10">
    <property type="entry name" value="Ribonuclease Z/Hydroxyacylglutathione hydrolase-like"/>
    <property type="match status" value="1"/>
</dbReference>
<dbReference type="PANTHER" id="PTHR23131">
    <property type="entry name" value="ENDORIBONUCLEASE LACTB2"/>
    <property type="match status" value="1"/>
</dbReference>
<dbReference type="InterPro" id="IPR036866">
    <property type="entry name" value="RibonucZ/Hydroxyglut_hydro"/>
</dbReference>
<dbReference type="AlphaFoldDB" id="A0A0P0Z905"/>
<dbReference type="EMBL" id="LC066397">
    <property type="protein sequence ID" value="BAT31172.1"/>
    <property type="molecule type" value="Genomic_DNA"/>
</dbReference>
<dbReference type="PANTHER" id="PTHR23131:SF0">
    <property type="entry name" value="ENDORIBONUCLEASE LACTB2"/>
    <property type="match status" value="1"/>
</dbReference>